<sequence>MDIMPKDHVKLFDTISPVYAWFFNSQVAYYRKVMNILKQHVPLENYKRVLDVGCGTGPLCYVLKEAGFDTYGVEVSKGMLDQALKRLKGMDIKAYKIEPGERFPFDDNFFDIAIASYVAHGIKKEEREILYKEMSRVARDYVILHDYHRNRDFLTSFVEWLEGGDYFNFVEQVEEELRKNFEGVKVVELSKRVSLYILKPYKDLN</sequence>
<feature type="domain" description="Methyltransferase type 11" evidence="1">
    <location>
        <begin position="50"/>
        <end position="139"/>
    </location>
</feature>
<reference evidence="2 3" key="2">
    <citation type="journal article" date="2015" name="BMC Genomics">
        <title>Analysis of three genomes within the thermophilic bacterial species Caldanaerobacter subterraneus with a focus on carbon monoxide dehydrogenase evolution and hydrolase diversity.</title>
        <authorList>
            <person name="Sant'Anna F.H."/>
            <person name="Lebedinsky A.V."/>
            <person name="Sokolova T.G."/>
            <person name="Robb F.T."/>
            <person name="Gonzalez J.M."/>
        </authorList>
    </citation>
    <scope>NUCLEOTIDE SEQUENCE [LARGE SCALE GENOMIC DNA]</scope>
    <source>
        <strain evidence="2 3">DSM 12653</strain>
    </source>
</reference>
<dbReference type="Gene3D" id="3.40.50.150">
    <property type="entry name" value="Vaccinia Virus protein VP39"/>
    <property type="match status" value="1"/>
</dbReference>
<evidence type="ECO:0000313" key="3">
    <source>
        <dbReference type="Proteomes" id="UP000010146"/>
    </source>
</evidence>
<dbReference type="EMBL" id="ABXP02000036">
    <property type="protein sequence ID" value="KKC30355.1"/>
    <property type="molecule type" value="Genomic_DNA"/>
</dbReference>
<comment type="caution">
    <text evidence="2">The sequence shown here is derived from an EMBL/GenBank/DDBJ whole genome shotgun (WGS) entry which is preliminary data.</text>
</comment>
<dbReference type="GO" id="GO:0032259">
    <property type="term" value="P:methylation"/>
    <property type="evidence" value="ECO:0007669"/>
    <property type="project" value="UniProtKB-KW"/>
</dbReference>
<dbReference type="CDD" id="cd02440">
    <property type="entry name" value="AdoMet_MTases"/>
    <property type="match status" value="1"/>
</dbReference>
<evidence type="ECO:0000259" key="1">
    <source>
        <dbReference type="Pfam" id="PF08241"/>
    </source>
</evidence>
<reference evidence="3" key="3">
    <citation type="submission" date="2015-02" db="EMBL/GenBank/DDBJ databases">
        <title>Genome analysis of three genomes within the thermophilic hydrogenogenic bacterial species Caldanaerobacter subterraneus.</title>
        <authorList>
            <person name="Sant'Anna F.H."/>
            <person name="Lebedinsky A."/>
            <person name="Sokolova T."/>
            <person name="Robb F.T."/>
            <person name="Gonzalez J.M."/>
        </authorList>
    </citation>
    <scope>NUCLEOTIDE SEQUENCE [LARGE SCALE GENOMIC DNA]</scope>
    <source>
        <strain evidence="3">DSM 12653</strain>
    </source>
</reference>
<evidence type="ECO:0000313" key="2">
    <source>
        <dbReference type="EMBL" id="KKC30355.1"/>
    </source>
</evidence>
<keyword evidence="2" id="KW-0489">Methyltransferase</keyword>
<organism evidence="2 3">
    <name type="scientific">Caldanaerobacter subterraneus subsp. pacificus DSM 12653</name>
    <dbReference type="NCBI Taxonomy" id="391606"/>
    <lineage>
        <taxon>Bacteria</taxon>
        <taxon>Bacillati</taxon>
        <taxon>Bacillota</taxon>
        <taxon>Clostridia</taxon>
        <taxon>Thermoanaerobacterales</taxon>
        <taxon>Thermoanaerobacteraceae</taxon>
        <taxon>Caldanaerobacter</taxon>
    </lineage>
</organism>
<accession>A0A0F5PP24</accession>
<dbReference type="Proteomes" id="UP000010146">
    <property type="component" value="Unassembled WGS sequence"/>
</dbReference>
<dbReference type="GO" id="GO:0008757">
    <property type="term" value="F:S-adenosylmethionine-dependent methyltransferase activity"/>
    <property type="evidence" value="ECO:0007669"/>
    <property type="project" value="InterPro"/>
</dbReference>
<name>A0A0F5PP24_9THEO</name>
<dbReference type="SUPFAM" id="SSF53335">
    <property type="entry name" value="S-adenosyl-L-methionine-dependent methyltransferases"/>
    <property type="match status" value="1"/>
</dbReference>
<dbReference type="InterPro" id="IPR029063">
    <property type="entry name" value="SAM-dependent_MTases_sf"/>
</dbReference>
<keyword evidence="2" id="KW-0808">Transferase</keyword>
<proteinExistence type="predicted"/>
<dbReference type="PANTHER" id="PTHR42912:SF96">
    <property type="entry name" value="METHYLTRANSFERASE DOMAIN-CONTAINING PROTEIN"/>
    <property type="match status" value="1"/>
</dbReference>
<dbReference type="Pfam" id="PF08241">
    <property type="entry name" value="Methyltransf_11"/>
    <property type="match status" value="1"/>
</dbReference>
<dbReference type="InterPro" id="IPR050508">
    <property type="entry name" value="Methyltransf_Superfamily"/>
</dbReference>
<dbReference type="InterPro" id="IPR013216">
    <property type="entry name" value="Methyltransf_11"/>
</dbReference>
<dbReference type="AlphaFoldDB" id="A0A0F5PP24"/>
<gene>
    <name evidence="2" type="ORF">CDSM653_00612</name>
</gene>
<protein>
    <submittedName>
        <fullName evidence="2">SAM-dependent methyltransferase</fullName>
    </submittedName>
</protein>
<reference evidence="2 3" key="1">
    <citation type="submission" date="2008-07" db="EMBL/GenBank/DDBJ databases">
        <authorList>
            <person name="Gonzalez J."/>
            <person name="Sokolova T."/>
            <person name="Ferriera S."/>
            <person name="Johnson J."/>
            <person name="Kravitz S."/>
            <person name="Beeson K."/>
            <person name="Sutton G."/>
            <person name="Rogers Y.-H."/>
            <person name="Friedman R."/>
            <person name="Frazier M."/>
            <person name="Venter J.C."/>
        </authorList>
    </citation>
    <scope>NUCLEOTIDE SEQUENCE [LARGE SCALE GENOMIC DNA]</scope>
    <source>
        <strain evidence="2 3">DSM 12653</strain>
    </source>
</reference>
<dbReference type="PANTHER" id="PTHR42912">
    <property type="entry name" value="METHYLTRANSFERASE"/>
    <property type="match status" value="1"/>
</dbReference>